<evidence type="ECO:0000256" key="1">
    <source>
        <dbReference type="SAM" id="MobiDB-lite"/>
    </source>
</evidence>
<evidence type="ECO:0000313" key="2">
    <source>
        <dbReference type="EMBL" id="OWP00938.1"/>
    </source>
</evidence>
<dbReference type="Proteomes" id="UP000242519">
    <property type="component" value="Unassembled WGS sequence"/>
</dbReference>
<accession>A0A218YZ62</accession>
<comment type="caution">
    <text evidence="2">The sequence shown here is derived from an EMBL/GenBank/DDBJ whole genome shotgun (WGS) entry which is preliminary data.</text>
</comment>
<organism evidence="2 3">
    <name type="scientific">Diplocarpon coronariae</name>
    <dbReference type="NCBI Taxonomy" id="2795749"/>
    <lineage>
        <taxon>Eukaryota</taxon>
        <taxon>Fungi</taxon>
        <taxon>Dikarya</taxon>
        <taxon>Ascomycota</taxon>
        <taxon>Pezizomycotina</taxon>
        <taxon>Leotiomycetes</taxon>
        <taxon>Helotiales</taxon>
        <taxon>Drepanopezizaceae</taxon>
        <taxon>Diplocarpon</taxon>
    </lineage>
</organism>
<protein>
    <submittedName>
        <fullName evidence="2">Uncharacterized protein</fullName>
    </submittedName>
</protein>
<feature type="compositionally biased region" description="Polar residues" evidence="1">
    <location>
        <begin position="1"/>
        <end position="16"/>
    </location>
</feature>
<feature type="compositionally biased region" description="Basic and acidic residues" evidence="1">
    <location>
        <begin position="19"/>
        <end position="28"/>
    </location>
</feature>
<name>A0A218YZ62_9HELO</name>
<dbReference type="EMBL" id="MZNU01000298">
    <property type="protein sequence ID" value="OWP00938.1"/>
    <property type="molecule type" value="Genomic_DNA"/>
</dbReference>
<sequence length="155" mass="16772">MVETTSQKLLRSTDSGSRPLREPGEPPRSEAASSRQEMLGKKRGIVRGRGQAPWRDEDQEVPTSSEGRGGLSRQWRCTRQELASHSTCVQSVMRGTLEPERLRAVLTPFSSPSRSPMPDVPGDAATGSGERCCSVHSTPDAYAVPSPPSTQVVRG</sequence>
<feature type="region of interest" description="Disordered" evidence="1">
    <location>
        <begin position="108"/>
        <end position="155"/>
    </location>
</feature>
<feature type="region of interest" description="Disordered" evidence="1">
    <location>
        <begin position="1"/>
        <end position="73"/>
    </location>
</feature>
<evidence type="ECO:0000313" key="3">
    <source>
        <dbReference type="Proteomes" id="UP000242519"/>
    </source>
</evidence>
<dbReference type="AlphaFoldDB" id="A0A218YZ62"/>
<gene>
    <name evidence="2" type="ORF">B2J93_234</name>
</gene>
<keyword evidence="3" id="KW-1185">Reference proteome</keyword>
<dbReference type="InParanoid" id="A0A218YZ62"/>
<proteinExistence type="predicted"/>
<reference evidence="2 3" key="1">
    <citation type="submission" date="2017-04" db="EMBL/GenBank/DDBJ databases">
        <title>Draft genome sequence of Marssonina coronaria NL1: causal agent of apple blotch.</title>
        <authorList>
            <person name="Cheng Q."/>
        </authorList>
    </citation>
    <scope>NUCLEOTIDE SEQUENCE [LARGE SCALE GENOMIC DNA]</scope>
    <source>
        <strain evidence="2 3">NL1</strain>
    </source>
</reference>